<reference evidence="2 3" key="1">
    <citation type="submission" date="2018-05" db="EMBL/GenBank/DDBJ databases">
        <title>Genomic Encyclopedia of Type Strains, Phase IV (KMG-IV): sequencing the most valuable type-strain genomes for metagenomic binning, comparative biology and taxonomic classification.</title>
        <authorList>
            <person name="Goeker M."/>
        </authorList>
    </citation>
    <scope>NUCLEOTIDE SEQUENCE [LARGE SCALE GENOMIC DNA]</scope>
    <source>
        <strain evidence="2 3">DSM 44717</strain>
    </source>
</reference>
<proteinExistence type="predicted"/>
<keyword evidence="3" id="KW-1185">Reference proteome</keyword>
<dbReference type="RefSeq" id="WP_110037986.1">
    <property type="nucleotide sequence ID" value="NZ_QGTL01000004.1"/>
</dbReference>
<keyword evidence="1" id="KW-1133">Transmembrane helix</keyword>
<protein>
    <submittedName>
        <fullName evidence="2">Uncharacterized protein</fullName>
    </submittedName>
</protein>
<accession>A0A317NMA3</accession>
<evidence type="ECO:0000313" key="2">
    <source>
        <dbReference type="EMBL" id="PWV76360.1"/>
    </source>
</evidence>
<keyword evidence="1" id="KW-0472">Membrane</keyword>
<feature type="transmembrane region" description="Helical" evidence="1">
    <location>
        <begin position="71"/>
        <end position="95"/>
    </location>
</feature>
<dbReference type="EMBL" id="QGTL01000004">
    <property type="protein sequence ID" value="PWV76360.1"/>
    <property type="molecule type" value="Genomic_DNA"/>
</dbReference>
<feature type="transmembrane region" description="Helical" evidence="1">
    <location>
        <begin position="130"/>
        <end position="151"/>
    </location>
</feature>
<sequence length="154" mass="15612">MHEPLPMPSNPEVVAPAPSGGTAITAGVLALFGGIASVVAGVLAIVVFAAHGDDKTFQRNLIELGGSHITPSLAVVVGCISVLVGAVLFVGAIMLCQRSMVGRWMVVGSCVVVVIGDVAVAGIEVQPPSYGLVFPIITLILAMVPATSKWLNGT</sequence>
<comment type="caution">
    <text evidence="2">The sequence shown here is derived from an EMBL/GenBank/DDBJ whole genome shotgun (WGS) entry which is preliminary data.</text>
</comment>
<gene>
    <name evidence="2" type="ORF">DFR69_104466</name>
</gene>
<organism evidence="2 3">
    <name type="scientific">Nocardia neocaledoniensis</name>
    <dbReference type="NCBI Taxonomy" id="236511"/>
    <lineage>
        <taxon>Bacteria</taxon>
        <taxon>Bacillati</taxon>
        <taxon>Actinomycetota</taxon>
        <taxon>Actinomycetes</taxon>
        <taxon>Mycobacteriales</taxon>
        <taxon>Nocardiaceae</taxon>
        <taxon>Nocardia</taxon>
    </lineage>
</organism>
<feature type="transmembrane region" description="Helical" evidence="1">
    <location>
        <begin position="20"/>
        <end position="50"/>
    </location>
</feature>
<dbReference type="Proteomes" id="UP000246410">
    <property type="component" value="Unassembled WGS sequence"/>
</dbReference>
<name>A0A317NMA3_9NOCA</name>
<feature type="transmembrane region" description="Helical" evidence="1">
    <location>
        <begin position="101"/>
        <end position="123"/>
    </location>
</feature>
<evidence type="ECO:0000313" key="3">
    <source>
        <dbReference type="Proteomes" id="UP000246410"/>
    </source>
</evidence>
<evidence type="ECO:0000256" key="1">
    <source>
        <dbReference type="SAM" id="Phobius"/>
    </source>
</evidence>
<dbReference type="AlphaFoldDB" id="A0A317NMA3"/>
<keyword evidence="1" id="KW-0812">Transmembrane</keyword>